<proteinExistence type="predicted"/>
<name>A0A5E4VJ23_9BURK</name>
<accession>A0A5E4VJ23</accession>
<evidence type="ECO:0000256" key="1">
    <source>
        <dbReference type="SAM" id="MobiDB-lite"/>
    </source>
</evidence>
<protein>
    <submittedName>
        <fullName evidence="2">Uncharacterized protein</fullName>
    </submittedName>
</protein>
<dbReference type="AlphaFoldDB" id="A0A5E4VJ23"/>
<dbReference type="EMBL" id="CABPSC010000009">
    <property type="protein sequence ID" value="VVE11986.1"/>
    <property type="molecule type" value="Genomic_DNA"/>
</dbReference>
<feature type="compositionally biased region" description="Basic and acidic residues" evidence="1">
    <location>
        <begin position="13"/>
        <end position="22"/>
    </location>
</feature>
<reference evidence="2 3" key="1">
    <citation type="submission" date="2019-08" db="EMBL/GenBank/DDBJ databases">
        <authorList>
            <person name="Peeters C."/>
        </authorList>
    </citation>
    <scope>NUCLEOTIDE SEQUENCE [LARGE SCALE GENOMIC DNA]</scope>
    <source>
        <strain evidence="2 3">LMG 31109</strain>
    </source>
</reference>
<feature type="region of interest" description="Disordered" evidence="1">
    <location>
        <begin position="1"/>
        <end position="22"/>
    </location>
</feature>
<gene>
    <name evidence="2" type="ORF">PNO31109_02678</name>
</gene>
<evidence type="ECO:0000313" key="2">
    <source>
        <dbReference type="EMBL" id="VVE11986.1"/>
    </source>
</evidence>
<evidence type="ECO:0000313" key="3">
    <source>
        <dbReference type="Proteomes" id="UP000367825"/>
    </source>
</evidence>
<keyword evidence="3" id="KW-1185">Reference proteome</keyword>
<sequence length="49" mass="5485">MKGYMVYNAPQTKKGDGRGHPPVLVEHDGRPLAFRHAGAFPARRFAYSE</sequence>
<dbReference type="Proteomes" id="UP000367825">
    <property type="component" value="Unassembled WGS sequence"/>
</dbReference>
<organism evidence="2 3">
    <name type="scientific">Pandoraea nosoerga</name>
    <dbReference type="NCBI Taxonomy" id="2508296"/>
    <lineage>
        <taxon>Bacteria</taxon>
        <taxon>Pseudomonadati</taxon>
        <taxon>Pseudomonadota</taxon>
        <taxon>Betaproteobacteria</taxon>
        <taxon>Burkholderiales</taxon>
        <taxon>Burkholderiaceae</taxon>
        <taxon>Pandoraea</taxon>
    </lineage>
</organism>